<comment type="caution">
    <text evidence="1">The sequence shown here is derived from an EMBL/GenBank/DDBJ whole genome shotgun (WGS) entry which is preliminary data.</text>
</comment>
<dbReference type="EMBL" id="LUKJ01000003">
    <property type="protein sequence ID" value="KZN18247.1"/>
    <property type="molecule type" value="Genomic_DNA"/>
</dbReference>
<sequence>MTDRKKACSDDAGLFYWVVLIDRVATFASKPAPTRIDIATIFVLDAELMWERACSRRLRRDVSEKS</sequence>
<proteinExistence type="predicted"/>
<accession>A0A161Z4M6</accession>
<name>A0A161Z4M6_PSEFL</name>
<evidence type="ECO:0000313" key="2">
    <source>
        <dbReference type="Proteomes" id="UP000076489"/>
    </source>
</evidence>
<organism evidence="1 2">
    <name type="scientific">Pseudomonas fluorescens</name>
    <dbReference type="NCBI Taxonomy" id="294"/>
    <lineage>
        <taxon>Bacteria</taxon>
        <taxon>Pseudomonadati</taxon>
        <taxon>Pseudomonadota</taxon>
        <taxon>Gammaproteobacteria</taxon>
        <taxon>Pseudomonadales</taxon>
        <taxon>Pseudomonadaceae</taxon>
        <taxon>Pseudomonas</taxon>
    </lineage>
</organism>
<reference evidence="2" key="1">
    <citation type="submission" date="2016-03" db="EMBL/GenBank/DDBJ databases">
        <authorList>
            <person name="Ray J."/>
            <person name="Price M."/>
            <person name="Deutschbauer A."/>
        </authorList>
    </citation>
    <scope>NUCLEOTIDE SEQUENCE [LARGE SCALE GENOMIC DNA]</scope>
    <source>
        <strain evidence="2">FW300-N1B4</strain>
    </source>
</reference>
<reference evidence="1 2" key="2">
    <citation type="journal article" date="2018" name="Nature">
        <title>Mutant phenotypes for thousands of bacterial genes of unknown function.</title>
        <authorList>
            <person name="Price M.N."/>
            <person name="Wetmore K.M."/>
            <person name="Waters R.J."/>
            <person name="Callaghan M."/>
            <person name="Ray J."/>
            <person name="Liu H."/>
            <person name="Kuehl J.V."/>
            <person name="Melnyk R.A."/>
            <person name="Lamson J.S."/>
            <person name="Suh Y."/>
            <person name="Carlson H.K."/>
            <person name="Esquivel Z."/>
            <person name="Sadeeshkumar H."/>
            <person name="Chakraborty R."/>
            <person name="Zane G.M."/>
            <person name="Rubin B.E."/>
            <person name="Wall J.D."/>
            <person name="Visel A."/>
            <person name="Bristow J."/>
            <person name="Blow M.J."/>
            <person name="Arkin A.P."/>
            <person name="Deutschbauer A.M."/>
        </authorList>
    </citation>
    <scope>NUCLEOTIDE SEQUENCE [LARGE SCALE GENOMIC DNA]</scope>
    <source>
        <strain evidence="1 2">FW300-N1B4</strain>
    </source>
</reference>
<protein>
    <submittedName>
        <fullName evidence="1">Uncharacterized protein</fullName>
    </submittedName>
</protein>
<gene>
    <name evidence="1" type="ORF">A1D17_19525</name>
</gene>
<evidence type="ECO:0000313" key="1">
    <source>
        <dbReference type="EMBL" id="KZN18247.1"/>
    </source>
</evidence>
<dbReference type="Proteomes" id="UP000076489">
    <property type="component" value="Unassembled WGS sequence"/>
</dbReference>
<dbReference type="AlphaFoldDB" id="A0A161Z4M6"/>